<evidence type="ECO:0000313" key="2">
    <source>
        <dbReference type="EMBL" id="KAF2851188.1"/>
    </source>
</evidence>
<keyword evidence="1" id="KW-0812">Transmembrane</keyword>
<dbReference type="EMBL" id="MU006303">
    <property type="protein sequence ID" value="KAF2851188.1"/>
    <property type="molecule type" value="Genomic_DNA"/>
</dbReference>
<organism evidence="2 3">
    <name type="scientific">Plenodomus tracheiphilus IPT5</name>
    <dbReference type="NCBI Taxonomy" id="1408161"/>
    <lineage>
        <taxon>Eukaryota</taxon>
        <taxon>Fungi</taxon>
        <taxon>Dikarya</taxon>
        <taxon>Ascomycota</taxon>
        <taxon>Pezizomycotina</taxon>
        <taxon>Dothideomycetes</taxon>
        <taxon>Pleosporomycetidae</taxon>
        <taxon>Pleosporales</taxon>
        <taxon>Pleosporineae</taxon>
        <taxon>Leptosphaeriaceae</taxon>
        <taxon>Plenodomus</taxon>
    </lineage>
</organism>
<keyword evidence="1" id="KW-0472">Membrane</keyword>
<proteinExistence type="predicted"/>
<protein>
    <submittedName>
        <fullName evidence="2">Uncharacterized protein</fullName>
    </submittedName>
</protein>
<gene>
    <name evidence="2" type="ORF">T440DRAFT_70621</name>
</gene>
<keyword evidence="3" id="KW-1185">Reference proteome</keyword>
<keyword evidence="1" id="KW-1133">Transmembrane helix</keyword>
<evidence type="ECO:0000313" key="3">
    <source>
        <dbReference type="Proteomes" id="UP000799423"/>
    </source>
</evidence>
<sequence length="56" mass="6486">MVRVTVSHRCQLSLGLELESTRECCATRLSCGCNWVDVVYLYRFLFLIIGLVLLEY</sequence>
<dbReference type="Proteomes" id="UP000799423">
    <property type="component" value="Unassembled WGS sequence"/>
</dbReference>
<dbReference type="AlphaFoldDB" id="A0A6A7BAG1"/>
<accession>A0A6A7BAG1</accession>
<name>A0A6A7BAG1_9PLEO</name>
<feature type="transmembrane region" description="Helical" evidence="1">
    <location>
        <begin position="38"/>
        <end position="54"/>
    </location>
</feature>
<evidence type="ECO:0000256" key="1">
    <source>
        <dbReference type="SAM" id="Phobius"/>
    </source>
</evidence>
<reference evidence="2" key="1">
    <citation type="submission" date="2020-01" db="EMBL/GenBank/DDBJ databases">
        <authorList>
            <consortium name="DOE Joint Genome Institute"/>
            <person name="Haridas S."/>
            <person name="Albert R."/>
            <person name="Binder M."/>
            <person name="Bloem J."/>
            <person name="Labutti K."/>
            <person name="Salamov A."/>
            <person name="Andreopoulos B."/>
            <person name="Baker S.E."/>
            <person name="Barry K."/>
            <person name="Bills G."/>
            <person name="Bluhm B.H."/>
            <person name="Cannon C."/>
            <person name="Castanera R."/>
            <person name="Culley D.E."/>
            <person name="Daum C."/>
            <person name="Ezra D."/>
            <person name="Gonzalez J.B."/>
            <person name="Henrissat B."/>
            <person name="Kuo A."/>
            <person name="Liang C."/>
            <person name="Lipzen A."/>
            <person name="Lutzoni F."/>
            <person name="Magnuson J."/>
            <person name="Mondo S."/>
            <person name="Nolan M."/>
            <person name="Ohm R."/>
            <person name="Pangilinan J."/>
            <person name="Park H.-J."/>
            <person name="Ramirez L."/>
            <person name="Alfaro M."/>
            <person name="Sun H."/>
            <person name="Tritt A."/>
            <person name="Yoshinaga Y."/>
            <person name="Zwiers L.-H."/>
            <person name="Turgeon B.G."/>
            <person name="Goodwin S.B."/>
            <person name="Spatafora J.W."/>
            <person name="Crous P.W."/>
            <person name="Grigoriev I.V."/>
        </authorList>
    </citation>
    <scope>NUCLEOTIDE SEQUENCE</scope>
    <source>
        <strain evidence="2">IPT5</strain>
    </source>
</reference>